<organism evidence="1 5">
    <name type="scientific">Didymodactylos carnosus</name>
    <dbReference type="NCBI Taxonomy" id="1234261"/>
    <lineage>
        <taxon>Eukaryota</taxon>
        <taxon>Metazoa</taxon>
        <taxon>Spiralia</taxon>
        <taxon>Gnathifera</taxon>
        <taxon>Rotifera</taxon>
        <taxon>Eurotatoria</taxon>
        <taxon>Bdelloidea</taxon>
        <taxon>Philodinida</taxon>
        <taxon>Philodinidae</taxon>
        <taxon>Didymodactylos</taxon>
    </lineage>
</organism>
<keyword evidence="5" id="KW-1185">Reference proteome</keyword>
<gene>
    <name evidence="1" type="ORF">GPM918_LOCUS25520</name>
    <name evidence="2" type="ORF">OVA965_LOCUS27025</name>
    <name evidence="3" type="ORF">SRO942_LOCUS25529</name>
    <name evidence="4" type="ORF">TMI583_LOCUS27766</name>
</gene>
<dbReference type="EMBL" id="CAJOBC010009942">
    <property type="protein sequence ID" value="CAF4000417.1"/>
    <property type="molecule type" value="Genomic_DNA"/>
</dbReference>
<dbReference type="Proteomes" id="UP000663829">
    <property type="component" value="Unassembled WGS sequence"/>
</dbReference>
<dbReference type="EMBL" id="CAJNOK010017617">
    <property type="protein sequence ID" value="CAF1267494.1"/>
    <property type="molecule type" value="Genomic_DNA"/>
</dbReference>
<evidence type="ECO:0000313" key="1">
    <source>
        <dbReference type="EMBL" id="CAF1238096.1"/>
    </source>
</evidence>
<evidence type="ECO:0000313" key="2">
    <source>
        <dbReference type="EMBL" id="CAF1267494.1"/>
    </source>
</evidence>
<evidence type="ECO:0000313" key="3">
    <source>
        <dbReference type="EMBL" id="CAF4000417.1"/>
    </source>
</evidence>
<evidence type="ECO:0000313" key="4">
    <source>
        <dbReference type="EMBL" id="CAF4073355.1"/>
    </source>
</evidence>
<evidence type="ECO:0000313" key="5">
    <source>
        <dbReference type="Proteomes" id="UP000663829"/>
    </source>
</evidence>
<reference evidence="1" key="1">
    <citation type="submission" date="2021-02" db="EMBL/GenBank/DDBJ databases">
        <authorList>
            <person name="Nowell W R."/>
        </authorList>
    </citation>
    <scope>NUCLEOTIDE SEQUENCE</scope>
</reference>
<accession>A0A814Z650</accession>
<comment type="caution">
    <text evidence="1">The sequence shown here is derived from an EMBL/GenBank/DDBJ whole genome shotgun (WGS) entry which is preliminary data.</text>
</comment>
<dbReference type="Proteomes" id="UP000681722">
    <property type="component" value="Unassembled WGS sequence"/>
</dbReference>
<sequence>MNSLPDLYKKKNKFYRYYKKNASVQTIQRYKNAQKQFDQACLKAKKDHIDRINHVSCASKYWWYLLKHSVRKGNSCSKPVLKNFNQQLVYDHREKANILNDHFVSICTMPANQYNIDIQLDTLPSASTKLHVFNVTGSDIEKILSKLDVNKAAAPGVTNRLLRESVTIISEDIAHICRMSLHESIFPESFKTGYVNALFKGGDHTSPDSYRPIH</sequence>
<name>A0A814Z650_9BILA</name>
<dbReference type="EMBL" id="CAJOBA010039174">
    <property type="protein sequence ID" value="CAF4073355.1"/>
    <property type="molecule type" value="Genomic_DNA"/>
</dbReference>
<dbReference type="Proteomes" id="UP000682733">
    <property type="component" value="Unassembled WGS sequence"/>
</dbReference>
<dbReference type="Proteomes" id="UP000677228">
    <property type="component" value="Unassembled WGS sequence"/>
</dbReference>
<dbReference type="AlphaFoldDB" id="A0A814Z650"/>
<dbReference type="EMBL" id="CAJNOQ010009935">
    <property type="protein sequence ID" value="CAF1238096.1"/>
    <property type="molecule type" value="Genomic_DNA"/>
</dbReference>
<dbReference type="PANTHER" id="PTHR33395">
    <property type="entry name" value="TRANSCRIPTASE, PUTATIVE-RELATED-RELATED"/>
    <property type="match status" value="1"/>
</dbReference>
<dbReference type="OrthoDB" id="6778023at2759"/>
<proteinExistence type="predicted"/>
<protein>
    <submittedName>
        <fullName evidence="1">Uncharacterized protein</fullName>
    </submittedName>
</protein>
<dbReference type="PANTHER" id="PTHR33395:SF22">
    <property type="entry name" value="REVERSE TRANSCRIPTASE DOMAIN-CONTAINING PROTEIN"/>
    <property type="match status" value="1"/>
</dbReference>